<reference evidence="2 3" key="1">
    <citation type="submission" date="2019-06" db="EMBL/GenBank/DDBJ databases">
        <title>Sequencing the genomes of 1000 actinobacteria strains.</title>
        <authorList>
            <person name="Klenk H.-P."/>
        </authorList>
    </citation>
    <scope>NUCLEOTIDE SEQUENCE [LARGE SCALE GENOMIC DNA]</scope>
    <source>
        <strain evidence="2 3">DSM 20427</strain>
    </source>
</reference>
<protein>
    <submittedName>
        <fullName evidence="2">Uncharacterized protein</fullName>
    </submittedName>
</protein>
<proteinExistence type="predicted"/>
<feature type="region of interest" description="Disordered" evidence="1">
    <location>
        <begin position="1"/>
        <end position="42"/>
    </location>
</feature>
<organism evidence="2 3">
    <name type="scientific">Microbacterium lacticum</name>
    <dbReference type="NCBI Taxonomy" id="33885"/>
    <lineage>
        <taxon>Bacteria</taxon>
        <taxon>Bacillati</taxon>
        <taxon>Actinomycetota</taxon>
        <taxon>Actinomycetes</taxon>
        <taxon>Micrococcales</taxon>
        <taxon>Microbacteriaceae</taxon>
        <taxon>Microbacterium</taxon>
    </lineage>
</organism>
<dbReference type="Proteomes" id="UP000319804">
    <property type="component" value="Unassembled WGS sequence"/>
</dbReference>
<evidence type="ECO:0000313" key="2">
    <source>
        <dbReference type="EMBL" id="TQN00827.1"/>
    </source>
</evidence>
<accession>A0A543L0I7</accession>
<evidence type="ECO:0000256" key="1">
    <source>
        <dbReference type="SAM" id="MobiDB-lite"/>
    </source>
</evidence>
<evidence type="ECO:0000313" key="3">
    <source>
        <dbReference type="Proteomes" id="UP000319804"/>
    </source>
</evidence>
<comment type="caution">
    <text evidence="2">The sequence shown here is derived from an EMBL/GenBank/DDBJ whole genome shotgun (WGS) entry which is preliminary data.</text>
</comment>
<dbReference type="EMBL" id="VFPS01000001">
    <property type="protein sequence ID" value="TQN00827.1"/>
    <property type="molecule type" value="Genomic_DNA"/>
</dbReference>
<dbReference type="AlphaFoldDB" id="A0A543L0I7"/>
<gene>
    <name evidence="2" type="ORF">FHX68_0948</name>
</gene>
<name>A0A543L0I7_9MICO</name>
<keyword evidence="3" id="KW-1185">Reference proteome</keyword>
<sequence>MVMNVTAGRVSADSTKVRRLSGQAPIKSCARPARSDPGVDGQIHKKTAANGVRVISGHAGAGAESIISVSFRCSLWVGGGQAVR</sequence>